<reference evidence="4 5" key="1">
    <citation type="submission" date="2021-06" db="EMBL/GenBank/DDBJ databases">
        <authorList>
            <person name="Lee D.H."/>
        </authorList>
    </citation>
    <scope>NUCLEOTIDE SEQUENCE [LARGE SCALE GENOMIC DNA]</scope>
    <source>
        <strain evidence="4 5">MMS21-HV4-11</strain>
    </source>
</reference>
<keyword evidence="1" id="KW-0479">Metal-binding</keyword>
<dbReference type="PANTHER" id="PTHR43710:SF5">
    <property type="entry name" value="INDOLEPYRUVATE FERREDOXIN OXIDOREDUCTASE ALPHA SUBUNIT"/>
    <property type="match status" value="1"/>
</dbReference>
<evidence type="ECO:0000313" key="5">
    <source>
        <dbReference type="Proteomes" id="UP000727907"/>
    </source>
</evidence>
<protein>
    <submittedName>
        <fullName evidence="4">Indolepyruvate ferredoxin oxidoreductase subunit alpha</fullName>
    </submittedName>
</protein>
<dbReference type="InterPro" id="IPR045025">
    <property type="entry name" value="HACL1-like"/>
</dbReference>
<dbReference type="Pfam" id="PF02775">
    <property type="entry name" value="TPP_enzyme_C"/>
    <property type="match status" value="1"/>
</dbReference>
<evidence type="ECO:0000256" key="1">
    <source>
        <dbReference type="ARBA" id="ARBA00022723"/>
    </source>
</evidence>
<dbReference type="PANTHER" id="PTHR43710">
    <property type="entry name" value="2-HYDROXYACYL-COA LYASE"/>
    <property type="match status" value="1"/>
</dbReference>
<dbReference type="PROSITE" id="PS51379">
    <property type="entry name" value="4FE4S_FER_2"/>
    <property type="match status" value="1"/>
</dbReference>
<keyword evidence="2" id="KW-0560">Oxidoreductase</keyword>
<accession>A0ABS6ILE7</accession>
<dbReference type="EMBL" id="JAHOPB010000001">
    <property type="protein sequence ID" value="MBU8875128.1"/>
    <property type="molecule type" value="Genomic_DNA"/>
</dbReference>
<sequence length="717" mass="77470">MLDQPAAQIPVSQRTNPERSFTEEVRALRLGEGELFRGEGILAVTKAILQSGVAYVGGYQGAPVSHLVDVLVESQDLLDELGVHLETCTNESSAAALLGASINYPMRGCVTWKSIVGTNVAADALSNLASPGVIGGALIVVGEDYGEGASVIQERTQAYALKSSLWLMDPRPSLPTIVRCTEKAFELSEATNTPVMMELRIRACHVTGEFVAKDNVPPAISRNHRLAEPAAHNYDRISHPPSTYAHEKIKVEVRQPAAERFIVENGLNEFLAGERSDLGIIVQGGITNVLVRGLDRLDVEGKIPTLVLNVTHPLAPDQIADFCKGKRAVLVVEEGAPDYIEQAIHVLLRKRDIDTKIYGKDVLPMAGEYTAEVMTEGLLKFFAQSANDIDLSRPRERFEAVRAGRAEAQRLLGGPLPLRPPGFCVGCPERPVFSAIKLLEREVGKVHISSDIGCHSFATLAPFNLGNSILGFGMSLAAAGAVAPVMQKRTISVMGDGGFWHNGLLSGVASSMFNRGDRVLVIMQNGYTSATGAQFIPNTSGNRRDGETTSDIAATLKAMGVGWLRTIRTYNVGTMLKTLREAMSTDDKGLKVIVADGECQLARQRRIRPQIAAQLKRGERVVRTRYGVDDEVCTGDHSCIRLSGCPSLVVKPSPDPLRTDPVASVNNGCVGCGLCGEVADAAVLCPSFYKAEIVQNATWWDRLKWRIRSKMIGAMAL</sequence>
<evidence type="ECO:0000313" key="4">
    <source>
        <dbReference type="EMBL" id="MBU8875128.1"/>
    </source>
</evidence>
<proteinExistence type="predicted"/>
<evidence type="ECO:0000256" key="2">
    <source>
        <dbReference type="ARBA" id="ARBA00023002"/>
    </source>
</evidence>
<dbReference type="InterPro" id="IPR011766">
    <property type="entry name" value="TPP_enzyme_TPP-bd"/>
</dbReference>
<name>A0ABS6ILE7_9HYPH</name>
<dbReference type="InterPro" id="IPR002880">
    <property type="entry name" value="Pyrv_Fd/Flavodoxin_OxRdtase_N"/>
</dbReference>
<evidence type="ECO:0000259" key="3">
    <source>
        <dbReference type="PROSITE" id="PS51379"/>
    </source>
</evidence>
<comment type="caution">
    <text evidence="4">The sequence shown here is derived from an EMBL/GenBank/DDBJ whole genome shotgun (WGS) entry which is preliminary data.</text>
</comment>
<dbReference type="CDD" id="cd07034">
    <property type="entry name" value="TPP_PYR_PFOR_IOR-alpha_like"/>
    <property type="match status" value="1"/>
</dbReference>
<dbReference type="InterPro" id="IPR017896">
    <property type="entry name" value="4Fe4S_Fe-S-bd"/>
</dbReference>
<dbReference type="RefSeq" id="WP_216961868.1">
    <property type="nucleotide sequence ID" value="NZ_JAHOPB010000001.1"/>
</dbReference>
<dbReference type="Proteomes" id="UP000727907">
    <property type="component" value="Unassembled WGS sequence"/>
</dbReference>
<gene>
    <name evidence="4" type="ORF">KQ910_15240</name>
</gene>
<keyword evidence="5" id="KW-1185">Reference proteome</keyword>
<dbReference type="CDD" id="cd02008">
    <property type="entry name" value="TPP_IOR_alpha"/>
    <property type="match status" value="1"/>
</dbReference>
<organism evidence="4 5">
    <name type="scientific">Reyranella humidisoli</name>
    <dbReference type="NCBI Taxonomy" id="2849149"/>
    <lineage>
        <taxon>Bacteria</taxon>
        <taxon>Pseudomonadati</taxon>
        <taxon>Pseudomonadota</taxon>
        <taxon>Alphaproteobacteria</taxon>
        <taxon>Hyphomicrobiales</taxon>
        <taxon>Reyranellaceae</taxon>
        <taxon>Reyranella</taxon>
    </lineage>
</organism>
<feature type="domain" description="4Fe-4S ferredoxin-type" evidence="3">
    <location>
        <begin position="624"/>
        <end position="655"/>
    </location>
</feature>